<sequence length="73" mass="8914">MYPPHSQKLFLNFLMICMQMGMFQVNYHKNICWKMLLNGHQHFCNATLVTILTNQWHQTDPLYYQGQRSFRYI</sequence>
<dbReference type="EMBL" id="LJCQ01000169">
    <property type="protein sequence ID" value="KPV46877.1"/>
    <property type="molecule type" value="Genomic_DNA"/>
</dbReference>
<protein>
    <submittedName>
        <fullName evidence="2">Uncharacterized protein</fullName>
    </submittedName>
</protein>
<comment type="caution">
    <text evidence="2">The sequence shown here is derived from an EMBL/GenBank/DDBJ whole genome shotgun (WGS) entry which is preliminary data.</text>
</comment>
<name>A0A0Q0RIW2_9ARCH</name>
<organism evidence="2 3">
    <name type="scientific">Acidiplasma aeolicum</name>
    <dbReference type="NCBI Taxonomy" id="507754"/>
    <lineage>
        <taxon>Archaea</taxon>
        <taxon>Methanobacteriati</taxon>
        <taxon>Thermoplasmatota</taxon>
        <taxon>Thermoplasmata</taxon>
        <taxon>Thermoplasmatales</taxon>
        <taxon>Ferroplasmaceae</taxon>
        <taxon>Acidiplasma</taxon>
    </lineage>
</organism>
<dbReference type="EMBL" id="LKBG01000134">
    <property type="protein sequence ID" value="KQB35374.1"/>
    <property type="molecule type" value="Genomic_DNA"/>
</dbReference>
<proteinExistence type="predicted"/>
<dbReference type="AlphaFoldDB" id="A0A0Q0RIW2"/>
<accession>A0A0Q0RIW2</accession>
<evidence type="ECO:0000313" key="4">
    <source>
        <dbReference type="Proteomes" id="UP000050515"/>
    </source>
</evidence>
<gene>
    <name evidence="2" type="ORF">AOG54_03120</name>
    <name evidence="1" type="ORF">SE19_03560</name>
</gene>
<dbReference type="Proteomes" id="UP000050320">
    <property type="component" value="Unassembled WGS sequence"/>
</dbReference>
<evidence type="ECO:0000313" key="1">
    <source>
        <dbReference type="EMBL" id="KPV46877.1"/>
    </source>
</evidence>
<evidence type="ECO:0000313" key="2">
    <source>
        <dbReference type="EMBL" id="KQB35374.1"/>
    </source>
</evidence>
<reference evidence="1 4" key="1">
    <citation type="submission" date="2015-09" db="EMBL/GenBank/DDBJ databases">
        <title>Draft genome sequence of Acidiplasma aeolicum DSM 18409.</title>
        <authorList>
            <person name="Hemp J."/>
        </authorList>
    </citation>
    <scope>NUCLEOTIDE SEQUENCE [LARGE SCALE GENOMIC DNA]</scope>
    <source>
        <strain evidence="1 4">V</strain>
    </source>
</reference>
<keyword evidence="3" id="KW-1185">Reference proteome</keyword>
<dbReference type="Proteomes" id="UP000050515">
    <property type="component" value="Unassembled WGS sequence"/>
</dbReference>
<evidence type="ECO:0000313" key="3">
    <source>
        <dbReference type="Proteomes" id="UP000050320"/>
    </source>
</evidence>
<reference evidence="2 3" key="2">
    <citation type="submission" date="2015-09" db="EMBL/GenBank/DDBJ databases">
        <title>Heavy metals and arsenic resistance mechanisms in polyextremophilic archaea of the family Ferroplasmaceae.</title>
        <authorList>
            <person name="Bulaev A.G."/>
            <person name="Kanygina A.V."/>
        </authorList>
    </citation>
    <scope>NUCLEOTIDE SEQUENCE [LARGE SCALE GENOMIC DNA]</scope>
    <source>
        <strain evidence="2 3">VT</strain>
    </source>
</reference>